<feature type="transmembrane region" description="Helical" evidence="3">
    <location>
        <begin position="7"/>
        <end position="26"/>
    </location>
</feature>
<keyword evidence="1 2" id="KW-0238">DNA-binding</keyword>
<dbReference type="Pfam" id="PF00486">
    <property type="entry name" value="Trans_reg_C"/>
    <property type="match status" value="1"/>
</dbReference>
<evidence type="ECO:0000313" key="6">
    <source>
        <dbReference type="Proteomes" id="UP000533637"/>
    </source>
</evidence>
<dbReference type="Proteomes" id="UP000533637">
    <property type="component" value="Unassembled WGS sequence"/>
</dbReference>
<name>A0ABR6KG55_9BACT</name>
<comment type="caution">
    <text evidence="5">The sequence shown here is derived from an EMBL/GenBank/DDBJ whole genome shotgun (WGS) entry which is preliminary data.</text>
</comment>
<keyword evidence="3" id="KW-1133">Transmembrane helix</keyword>
<dbReference type="GO" id="GO:0003677">
    <property type="term" value="F:DNA binding"/>
    <property type="evidence" value="ECO:0007669"/>
    <property type="project" value="UniProtKB-KW"/>
</dbReference>
<sequence length="377" mass="43815">MKSNLSNWLIGGVLALLITIGGGYWYSFSLRSKVTEIWKQTLWEDCTNRMREIKVKKKHIFSPATSPNIEIATEGQTLLLKKDSTESLTADEGDFLADQYYLSFKNPVKIEKLDSLFRIKLKENGYEFKTAVSLYNNDSDKKTFYGINDVSLLPNYLKLTYKVDIQNVIVLEGYVRGDWLENLLWGKSYYVILFIIACLASIILVMKKRNSKRPNSLIQPIVLQDTRNERYLDITQVLPDESVWQEVELVTEPVKEWEEPLSKPAANVIYLDEKKHVLIYSGMTILLAPKVFGLFNQLSKGRDYFQSYEYLYQTLWTEKNNVDKKHLEQLVIRLRKDLKDIPDLSIDAIRGSGYQLKWKNDTKLTIEQIEYNIGTSE</sequence>
<evidence type="ECO:0000256" key="2">
    <source>
        <dbReference type="PROSITE-ProRule" id="PRU01091"/>
    </source>
</evidence>
<evidence type="ECO:0000313" key="5">
    <source>
        <dbReference type="EMBL" id="MBB4620329.1"/>
    </source>
</evidence>
<protein>
    <submittedName>
        <fullName evidence="5">DNA-binding winged helix-turn-helix (WHTH) protein</fullName>
    </submittedName>
</protein>
<dbReference type="InterPro" id="IPR036388">
    <property type="entry name" value="WH-like_DNA-bd_sf"/>
</dbReference>
<evidence type="ECO:0000259" key="4">
    <source>
        <dbReference type="PROSITE" id="PS51755"/>
    </source>
</evidence>
<dbReference type="InterPro" id="IPR001867">
    <property type="entry name" value="OmpR/PhoB-type_DNA-bd"/>
</dbReference>
<feature type="domain" description="OmpR/PhoB-type" evidence="4">
    <location>
        <begin position="258"/>
        <end position="358"/>
    </location>
</feature>
<accession>A0ABR6KG55</accession>
<gene>
    <name evidence="5" type="ORF">GGQ57_000203</name>
</gene>
<feature type="DNA-binding region" description="OmpR/PhoB-type" evidence="2">
    <location>
        <begin position="258"/>
        <end position="358"/>
    </location>
</feature>
<dbReference type="SUPFAM" id="SSF46894">
    <property type="entry name" value="C-terminal effector domain of the bipartite response regulators"/>
    <property type="match status" value="1"/>
</dbReference>
<dbReference type="Gene3D" id="1.10.10.10">
    <property type="entry name" value="Winged helix-like DNA-binding domain superfamily/Winged helix DNA-binding domain"/>
    <property type="match status" value="1"/>
</dbReference>
<organism evidence="5 6">
    <name type="scientific">Parabacteroides faecis</name>
    <dbReference type="NCBI Taxonomy" id="1217282"/>
    <lineage>
        <taxon>Bacteria</taxon>
        <taxon>Pseudomonadati</taxon>
        <taxon>Bacteroidota</taxon>
        <taxon>Bacteroidia</taxon>
        <taxon>Bacteroidales</taxon>
        <taxon>Tannerellaceae</taxon>
        <taxon>Parabacteroides</taxon>
    </lineage>
</organism>
<dbReference type="RefSeq" id="WP_183668370.1">
    <property type="nucleotide sequence ID" value="NZ_BMPB01000006.1"/>
</dbReference>
<keyword evidence="3" id="KW-0472">Membrane</keyword>
<keyword evidence="6" id="KW-1185">Reference proteome</keyword>
<evidence type="ECO:0000256" key="3">
    <source>
        <dbReference type="SAM" id="Phobius"/>
    </source>
</evidence>
<evidence type="ECO:0000256" key="1">
    <source>
        <dbReference type="ARBA" id="ARBA00023125"/>
    </source>
</evidence>
<dbReference type="EMBL" id="JACHOC010000001">
    <property type="protein sequence ID" value="MBB4620329.1"/>
    <property type="molecule type" value="Genomic_DNA"/>
</dbReference>
<dbReference type="PROSITE" id="PS51755">
    <property type="entry name" value="OMPR_PHOB"/>
    <property type="match status" value="1"/>
</dbReference>
<dbReference type="InterPro" id="IPR016032">
    <property type="entry name" value="Sig_transdc_resp-reg_C-effctor"/>
</dbReference>
<proteinExistence type="predicted"/>
<feature type="transmembrane region" description="Helical" evidence="3">
    <location>
        <begin position="188"/>
        <end position="206"/>
    </location>
</feature>
<keyword evidence="3" id="KW-0812">Transmembrane</keyword>
<reference evidence="5 6" key="1">
    <citation type="submission" date="2020-08" db="EMBL/GenBank/DDBJ databases">
        <title>Genomic Encyclopedia of Type Strains, Phase IV (KMG-IV): sequencing the most valuable type-strain genomes for metagenomic binning, comparative biology and taxonomic classification.</title>
        <authorList>
            <person name="Goeker M."/>
        </authorList>
    </citation>
    <scope>NUCLEOTIDE SEQUENCE [LARGE SCALE GENOMIC DNA]</scope>
    <source>
        <strain evidence="5 6">DSM 102983</strain>
    </source>
</reference>